<dbReference type="SUPFAM" id="SSF55826">
    <property type="entry name" value="YbaK/ProRS associated domain"/>
    <property type="match status" value="1"/>
</dbReference>
<evidence type="ECO:0000313" key="6">
    <source>
        <dbReference type="EMBL" id="MBM6912032.1"/>
    </source>
</evidence>
<dbReference type="NCBIfam" id="TIGR00011">
    <property type="entry name" value="YbaK_EbsC"/>
    <property type="match status" value="1"/>
</dbReference>
<keyword evidence="2 4" id="KW-0648">Protein biosynthesis</keyword>
<keyword evidence="7" id="KW-1185">Reference proteome</keyword>
<dbReference type="Proteomes" id="UP000707138">
    <property type="component" value="Unassembled WGS sequence"/>
</dbReference>
<dbReference type="Pfam" id="PF04073">
    <property type="entry name" value="tRNA_edit"/>
    <property type="match status" value="1"/>
</dbReference>
<dbReference type="Gene3D" id="3.90.960.10">
    <property type="entry name" value="YbaK/aminoacyl-tRNA synthetase-associated domain"/>
    <property type="match status" value="1"/>
</dbReference>
<proteinExistence type="inferred from homology"/>
<evidence type="ECO:0000313" key="7">
    <source>
        <dbReference type="Proteomes" id="UP000707138"/>
    </source>
</evidence>
<protein>
    <recommendedName>
        <fullName evidence="4">Cys-tRNA(Pro)/Cys-tRNA(Cys) deacylase</fullName>
        <ecNumber evidence="4">4.2.-.-</ecNumber>
    </recommendedName>
</protein>
<name>A0ABS2GEW1_9FIRM</name>
<dbReference type="InterPro" id="IPR007214">
    <property type="entry name" value="YbaK/aa-tRNA-synth-assoc-dom"/>
</dbReference>
<accession>A0ABS2GEW1</accession>
<feature type="domain" description="YbaK/aminoacyl-tRNA synthetase-associated" evidence="5">
    <location>
        <begin position="38"/>
        <end position="150"/>
    </location>
</feature>
<dbReference type="EMBL" id="JACJLA010000002">
    <property type="protein sequence ID" value="MBM6912032.1"/>
    <property type="molecule type" value="Genomic_DNA"/>
</dbReference>
<dbReference type="InterPro" id="IPR004369">
    <property type="entry name" value="Prolyl-tRNA_editing_YbaK/EbsC"/>
</dbReference>
<dbReference type="PANTHER" id="PTHR30411:SF0">
    <property type="entry name" value="CYS-TRNA(PRO)_CYS-TRNA(CYS) DEACYLASE YBAK"/>
    <property type="match status" value="1"/>
</dbReference>
<comment type="similarity">
    <text evidence="1 4">Belongs to the prolyl-tRNA editing family. YbaK/EbsC subfamily.</text>
</comment>
<dbReference type="PANTHER" id="PTHR30411">
    <property type="entry name" value="CYTOPLASMIC PROTEIN"/>
    <property type="match status" value="1"/>
</dbReference>
<evidence type="ECO:0000256" key="3">
    <source>
        <dbReference type="ARBA" id="ARBA00023239"/>
    </source>
</evidence>
<evidence type="ECO:0000256" key="2">
    <source>
        <dbReference type="ARBA" id="ARBA00022917"/>
    </source>
</evidence>
<dbReference type="EC" id="4.2.-.-" evidence="4"/>
<dbReference type="CDD" id="cd00002">
    <property type="entry name" value="YbaK_deacylase"/>
    <property type="match status" value="1"/>
</dbReference>
<dbReference type="RefSeq" id="WP_205087327.1">
    <property type="nucleotide sequence ID" value="NZ_CALXQD010000003.1"/>
</dbReference>
<evidence type="ECO:0000256" key="4">
    <source>
        <dbReference type="PIRNR" id="PIRNR006181"/>
    </source>
</evidence>
<comment type="caution">
    <text evidence="6">The sequence shown here is derived from an EMBL/GenBank/DDBJ whole genome shotgun (WGS) entry which is preliminary data.</text>
</comment>
<reference evidence="6 7" key="1">
    <citation type="journal article" date="2021" name="Sci. Rep.">
        <title>The distribution of antibiotic resistance genes in chicken gut microbiota commensals.</title>
        <authorList>
            <person name="Juricova H."/>
            <person name="Matiasovicova J."/>
            <person name="Kubasova T."/>
            <person name="Cejkova D."/>
            <person name="Rychlik I."/>
        </authorList>
    </citation>
    <scope>NUCLEOTIDE SEQUENCE [LARGE SCALE GENOMIC DNA]</scope>
    <source>
        <strain evidence="6 7">An537</strain>
    </source>
</reference>
<gene>
    <name evidence="6" type="primary">ybaK</name>
    <name evidence="6" type="ORF">H6A01_01640</name>
</gene>
<sequence>MSKKDHKKTNAMRILDTHKVAYNVLEYEWEEGRGTGVHAAEELHLPAERVFKTLVGRGAKTGPVVFCIPVAAELDLKQAARISGNKSVELIHVKELLGITGYMRGGCSPVGMKKLFPTYFDETMAQFDAVYVSAGLRGMQIQLNPQELAEVVQAQFVPLTM</sequence>
<dbReference type="InterPro" id="IPR036754">
    <property type="entry name" value="YbaK/aa-tRNA-synt-asso_dom_sf"/>
</dbReference>
<keyword evidence="3 4" id="KW-0456">Lyase</keyword>
<evidence type="ECO:0000256" key="1">
    <source>
        <dbReference type="ARBA" id="ARBA00009798"/>
    </source>
</evidence>
<organism evidence="6 7">
    <name type="scientific">Veillonella magna</name>
    <dbReference type="NCBI Taxonomy" id="464322"/>
    <lineage>
        <taxon>Bacteria</taxon>
        <taxon>Bacillati</taxon>
        <taxon>Bacillota</taxon>
        <taxon>Negativicutes</taxon>
        <taxon>Veillonellales</taxon>
        <taxon>Veillonellaceae</taxon>
        <taxon>Veillonella</taxon>
    </lineage>
</organism>
<evidence type="ECO:0000259" key="5">
    <source>
        <dbReference type="Pfam" id="PF04073"/>
    </source>
</evidence>
<dbReference type="PIRSF" id="PIRSF006181">
    <property type="entry name" value="EbsC_YbaK"/>
    <property type="match status" value="1"/>
</dbReference>